<evidence type="ECO:0000256" key="5">
    <source>
        <dbReference type="HAMAP-Rule" id="MF_01350"/>
    </source>
</evidence>
<dbReference type="PROSITE" id="PS00667">
    <property type="entry name" value="COMPLEX1_ND1_1"/>
    <property type="match status" value="1"/>
</dbReference>
<keyword evidence="4 5" id="KW-0472">Membrane</keyword>
<dbReference type="PANTHER" id="PTHR11432:SF3">
    <property type="entry name" value="NADH-UBIQUINONE OXIDOREDUCTASE CHAIN 1"/>
    <property type="match status" value="1"/>
</dbReference>
<dbReference type="GO" id="GO:0048038">
    <property type="term" value="F:quinone binding"/>
    <property type="evidence" value="ECO:0007669"/>
    <property type="project" value="UniProtKB-KW"/>
</dbReference>
<comment type="subcellular location">
    <subcellularLocation>
        <location evidence="5 6">Cell membrane</location>
        <topology evidence="5 6">Multi-pass membrane protein</topology>
    </subcellularLocation>
    <subcellularLocation>
        <location evidence="1">Membrane</location>
        <topology evidence="1">Multi-pass membrane protein</topology>
    </subcellularLocation>
</comment>
<dbReference type="InterPro" id="IPR018086">
    <property type="entry name" value="NADH_UbQ_OxRdtase_su1_CS"/>
</dbReference>
<dbReference type="Proteomes" id="UP000184295">
    <property type="component" value="Unassembled WGS sequence"/>
</dbReference>
<dbReference type="PROSITE" id="PS00668">
    <property type="entry name" value="COMPLEX1_ND1_2"/>
    <property type="match status" value="1"/>
</dbReference>
<organism evidence="7 8">
    <name type="scientific">Ferrithrix thermotolerans DSM 19514</name>
    <dbReference type="NCBI Taxonomy" id="1121881"/>
    <lineage>
        <taxon>Bacteria</taxon>
        <taxon>Bacillati</taxon>
        <taxon>Actinomycetota</taxon>
        <taxon>Acidimicrobiia</taxon>
        <taxon>Acidimicrobiales</taxon>
        <taxon>Acidimicrobiaceae</taxon>
        <taxon>Ferrithrix</taxon>
    </lineage>
</organism>
<dbReference type="NCBIfam" id="NF004741">
    <property type="entry name" value="PRK06076.1-2"/>
    <property type="match status" value="1"/>
</dbReference>
<dbReference type="RefSeq" id="WP_084660086.1">
    <property type="nucleotide sequence ID" value="NZ_FQUL01000003.1"/>
</dbReference>
<feature type="transmembrane region" description="Helical" evidence="5">
    <location>
        <begin position="130"/>
        <end position="149"/>
    </location>
</feature>
<dbReference type="GO" id="GO:0016655">
    <property type="term" value="F:oxidoreductase activity, acting on NAD(P)H, quinone or similar compound as acceptor"/>
    <property type="evidence" value="ECO:0007669"/>
    <property type="project" value="UniProtKB-UniRule"/>
</dbReference>
<reference evidence="8" key="1">
    <citation type="submission" date="2016-11" db="EMBL/GenBank/DDBJ databases">
        <authorList>
            <person name="Varghese N."/>
            <person name="Submissions S."/>
        </authorList>
    </citation>
    <scope>NUCLEOTIDE SEQUENCE [LARGE SCALE GENOMIC DNA]</scope>
    <source>
        <strain evidence="8">DSM 19514</strain>
    </source>
</reference>
<evidence type="ECO:0000256" key="2">
    <source>
        <dbReference type="ARBA" id="ARBA00022692"/>
    </source>
</evidence>
<dbReference type="OrthoDB" id="9803734at2"/>
<dbReference type="EC" id="7.1.1.-" evidence="5"/>
<keyword evidence="2 5" id="KW-0812">Transmembrane</keyword>
<feature type="transmembrane region" description="Helical" evidence="5">
    <location>
        <begin position="325"/>
        <end position="346"/>
    </location>
</feature>
<keyword evidence="3 5" id="KW-1133">Transmembrane helix</keyword>
<evidence type="ECO:0000256" key="4">
    <source>
        <dbReference type="ARBA" id="ARBA00023136"/>
    </source>
</evidence>
<evidence type="ECO:0000256" key="3">
    <source>
        <dbReference type="ARBA" id="ARBA00022989"/>
    </source>
</evidence>
<keyword evidence="5" id="KW-1278">Translocase</keyword>
<feature type="transmembrane region" description="Helical" evidence="5">
    <location>
        <begin position="352"/>
        <end position="369"/>
    </location>
</feature>
<evidence type="ECO:0000313" key="8">
    <source>
        <dbReference type="Proteomes" id="UP000184295"/>
    </source>
</evidence>
<feature type="transmembrane region" description="Helical" evidence="5">
    <location>
        <begin position="12"/>
        <end position="40"/>
    </location>
</feature>
<dbReference type="STRING" id="1121881.SAMN02745225_00328"/>
<evidence type="ECO:0000256" key="6">
    <source>
        <dbReference type="RuleBase" id="RU000471"/>
    </source>
</evidence>
<dbReference type="GO" id="GO:0005886">
    <property type="term" value="C:plasma membrane"/>
    <property type="evidence" value="ECO:0007669"/>
    <property type="project" value="UniProtKB-SubCell"/>
</dbReference>
<keyword evidence="8" id="KW-1185">Reference proteome</keyword>
<feature type="transmembrane region" description="Helical" evidence="5">
    <location>
        <begin position="170"/>
        <end position="190"/>
    </location>
</feature>
<dbReference type="AlphaFoldDB" id="A0A1M4SQQ7"/>
<accession>A0A1M4SQQ7</accession>
<comment type="function">
    <text evidence="5">NDH-1 shuttles electrons from NADH, via FMN and iron-sulfur (Fe-S) centers, to quinones in the respiratory chain. The immediate electron acceptor for the enzyme in this species is believed to be ubiquinone. Couples the redox reaction to proton translocation (for every two electrons transferred, four hydrogen ions are translocated across the cytoplasmic membrane), and thus conserves the redox energy in a proton gradient. This subunit may bind ubiquinone.</text>
</comment>
<name>A0A1M4SQQ7_9ACTN</name>
<dbReference type="GO" id="GO:0009060">
    <property type="term" value="P:aerobic respiration"/>
    <property type="evidence" value="ECO:0007669"/>
    <property type="project" value="TreeGrafter"/>
</dbReference>
<comment type="catalytic activity">
    <reaction evidence="5">
        <text>a quinone + NADH + 5 H(+)(in) = a quinol + NAD(+) + 4 H(+)(out)</text>
        <dbReference type="Rhea" id="RHEA:57888"/>
        <dbReference type="ChEBI" id="CHEBI:15378"/>
        <dbReference type="ChEBI" id="CHEBI:24646"/>
        <dbReference type="ChEBI" id="CHEBI:57540"/>
        <dbReference type="ChEBI" id="CHEBI:57945"/>
        <dbReference type="ChEBI" id="CHEBI:132124"/>
    </reaction>
</comment>
<gene>
    <name evidence="5" type="primary">nuoH</name>
    <name evidence="7" type="ORF">SAMN02745225_00328</name>
</gene>
<dbReference type="InterPro" id="IPR001694">
    <property type="entry name" value="NADH_UbQ_OxRdtase_su1/FPO"/>
</dbReference>
<evidence type="ECO:0000256" key="1">
    <source>
        <dbReference type="ARBA" id="ARBA00004141"/>
    </source>
</evidence>
<feature type="transmembrane region" description="Helical" evidence="5">
    <location>
        <begin position="210"/>
        <end position="227"/>
    </location>
</feature>
<dbReference type="PANTHER" id="PTHR11432">
    <property type="entry name" value="NADH DEHYDROGENASE SUBUNIT 1"/>
    <property type="match status" value="1"/>
</dbReference>
<feature type="transmembrane region" description="Helical" evidence="5">
    <location>
        <begin position="292"/>
        <end position="313"/>
    </location>
</feature>
<dbReference type="HAMAP" id="MF_01350">
    <property type="entry name" value="NDH1_NuoH"/>
    <property type="match status" value="1"/>
</dbReference>
<comment type="similarity">
    <text evidence="5 6">Belongs to the complex I subunit 1 family.</text>
</comment>
<keyword evidence="5" id="KW-0830">Ubiquinone</keyword>
<feature type="transmembrane region" description="Helical" evidence="5">
    <location>
        <begin position="90"/>
        <end position="110"/>
    </location>
</feature>
<keyword evidence="5" id="KW-1003">Cell membrane</keyword>
<keyword evidence="5" id="KW-0874">Quinone</keyword>
<feature type="transmembrane region" description="Helical" evidence="5">
    <location>
        <begin position="257"/>
        <end position="280"/>
    </location>
</feature>
<sequence>MGADPLLLGKISLGVLVLVVVKVVVAFAVLLVTVMLMIWFERKVISDMQNRIGPNRAGPFGLLQSLADGIKLFFKEDLVPDRSDSFVFKLAPYLAMVPAFVTFTIVPIGGYIKVFGYSTELQVADPPMGILLLLAMSSISVYGVMLAGWSSGSKYPLLGSVRASAQMISYEAAMGLSIVAVVLVTGSLSTRDMVLSQQGSFFGVIPHWNILRLGVIPFVIFLIAITAELNRPPFDLVEAEQELVGGFNTEYSSIRFALFYLAEFMNTVTMSAIIVTLFFGGPDGPDPAPLHWLWPILWFVIKTGVFAFIYVWLRAALPRLRYDRLMDLGWKVLIPLSLGWLLVIAGMQISKVAGFSMLAALIVGAGLLYRAMAVGQRSNATNAMSASLKVAPKDALDSRAKFGDTHVVSGKRVVTRISAEGVVSSKSGGDPDGRT</sequence>
<dbReference type="EMBL" id="FQUL01000003">
    <property type="protein sequence ID" value="SHE34287.1"/>
    <property type="molecule type" value="Genomic_DNA"/>
</dbReference>
<keyword evidence="5 6" id="KW-0520">NAD</keyword>
<comment type="subunit">
    <text evidence="5">NDH-1 is composed of 14 different subunits. Subunits NuoA, H, J, K, L, M, N constitute the membrane sector of the complex.</text>
</comment>
<proteinExistence type="inferred from homology"/>
<dbReference type="GO" id="GO:0003954">
    <property type="term" value="F:NADH dehydrogenase activity"/>
    <property type="evidence" value="ECO:0007669"/>
    <property type="project" value="TreeGrafter"/>
</dbReference>
<protein>
    <recommendedName>
        <fullName evidence="5">NADH-quinone oxidoreductase subunit H</fullName>
        <ecNumber evidence="5">7.1.1.-</ecNumber>
    </recommendedName>
    <alternativeName>
        <fullName evidence="5">NADH dehydrogenase I subunit H</fullName>
    </alternativeName>
    <alternativeName>
        <fullName evidence="5">NDH-1 subunit H</fullName>
    </alternativeName>
</protein>
<evidence type="ECO:0000313" key="7">
    <source>
        <dbReference type="EMBL" id="SHE34287.1"/>
    </source>
</evidence>
<dbReference type="Pfam" id="PF00146">
    <property type="entry name" value="NADHdh"/>
    <property type="match status" value="1"/>
</dbReference>